<name>A0A8T0VR24_PANVG</name>
<evidence type="ECO:0000313" key="3">
    <source>
        <dbReference type="Proteomes" id="UP000823388"/>
    </source>
</evidence>
<reference evidence="2" key="1">
    <citation type="submission" date="2020-05" db="EMBL/GenBank/DDBJ databases">
        <title>WGS assembly of Panicum virgatum.</title>
        <authorList>
            <person name="Lovell J.T."/>
            <person name="Jenkins J."/>
            <person name="Shu S."/>
            <person name="Juenger T.E."/>
            <person name="Schmutz J."/>
        </authorList>
    </citation>
    <scope>NUCLEOTIDE SEQUENCE</scope>
    <source>
        <strain evidence="2">AP13</strain>
    </source>
</reference>
<feature type="compositionally biased region" description="Basic residues" evidence="1">
    <location>
        <begin position="254"/>
        <end position="272"/>
    </location>
</feature>
<feature type="region of interest" description="Disordered" evidence="1">
    <location>
        <begin position="178"/>
        <end position="311"/>
    </location>
</feature>
<proteinExistence type="predicted"/>
<organism evidence="2 3">
    <name type="scientific">Panicum virgatum</name>
    <name type="common">Blackwell switchgrass</name>
    <dbReference type="NCBI Taxonomy" id="38727"/>
    <lineage>
        <taxon>Eukaryota</taxon>
        <taxon>Viridiplantae</taxon>
        <taxon>Streptophyta</taxon>
        <taxon>Embryophyta</taxon>
        <taxon>Tracheophyta</taxon>
        <taxon>Spermatophyta</taxon>
        <taxon>Magnoliopsida</taxon>
        <taxon>Liliopsida</taxon>
        <taxon>Poales</taxon>
        <taxon>Poaceae</taxon>
        <taxon>PACMAD clade</taxon>
        <taxon>Panicoideae</taxon>
        <taxon>Panicodae</taxon>
        <taxon>Paniceae</taxon>
        <taxon>Panicinae</taxon>
        <taxon>Panicum</taxon>
        <taxon>Panicum sect. Hiantes</taxon>
    </lineage>
</organism>
<dbReference type="Proteomes" id="UP000823388">
    <property type="component" value="Chromosome 2N"/>
</dbReference>
<accession>A0A8T0VR24</accession>
<keyword evidence="3" id="KW-1185">Reference proteome</keyword>
<protein>
    <submittedName>
        <fullName evidence="2">Uncharacterized protein</fullName>
    </submittedName>
</protein>
<evidence type="ECO:0000313" key="2">
    <source>
        <dbReference type="EMBL" id="KAG2636887.1"/>
    </source>
</evidence>
<dbReference type="EMBL" id="CM029040">
    <property type="protein sequence ID" value="KAG2636887.1"/>
    <property type="molecule type" value="Genomic_DNA"/>
</dbReference>
<evidence type="ECO:0000256" key="1">
    <source>
        <dbReference type="SAM" id="MobiDB-lite"/>
    </source>
</evidence>
<feature type="compositionally biased region" description="Polar residues" evidence="1">
    <location>
        <begin position="192"/>
        <end position="201"/>
    </location>
</feature>
<sequence length="311" mass="33202">MGHGRCPSRLRIDHQVAHPASRSSWEEQTHLPAREAIWQNKMIGRLIVRLHLHDAQRSAAAVAAGDEDSPGPEPSRAGGRSREPSSGAWPRGGGGGGGYRALHKRSAGGSGGGRPRGSEPPPNLRADGLGSHRRERGPRGGAVRGGGRWALHGRTWGRLARGWRARAPEKRLLRWCARTPPADSPAPKTRLGATSSDSQGSAALEEVGERAAWPRSQRKFDPWMQSGSAAHTATLNPPYAAAPSCGLRPLPPGRRVRARLASRERALRRRPALRAPAGAAGTRAPTRLASREHALRCSPTLRAPAAASRSD</sequence>
<dbReference type="AlphaFoldDB" id="A0A8T0VR24"/>
<feature type="compositionally biased region" description="Gly residues" evidence="1">
    <location>
        <begin position="90"/>
        <end position="99"/>
    </location>
</feature>
<comment type="caution">
    <text evidence="2">The sequence shown here is derived from an EMBL/GenBank/DDBJ whole genome shotgun (WGS) entry which is preliminary data.</text>
</comment>
<feature type="compositionally biased region" description="Polar residues" evidence="1">
    <location>
        <begin position="225"/>
        <end position="235"/>
    </location>
</feature>
<gene>
    <name evidence="2" type="ORF">PVAP13_2NG478403</name>
</gene>
<feature type="compositionally biased region" description="Gly residues" evidence="1">
    <location>
        <begin position="139"/>
        <end position="148"/>
    </location>
</feature>
<feature type="compositionally biased region" description="Low complexity" evidence="1">
    <location>
        <begin position="273"/>
        <end position="288"/>
    </location>
</feature>
<feature type="region of interest" description="Disordered" evidence="1">
    <location>
        <begin position="59"/>
        <end position="149"/>
    </location>
</feature>